<dbReference type="GO" id="GO:0000779">
    <property type="term" value="C:condensed chromosome, centromeric region"/>
    <property type="evidence" value="ECO:0007669"/>
    <property type="project" value="UniProtKB-ARBA"/>
</dbReference>
<evidence type="ECO:0000256" key="2">
    <source>
        <dbReference type="ARBA" id="ARBA00010845"/>
    </source>
</evidence>
<evidence type="ECO:0008006" key="14">
    <source>
        <dbReference type="Google" id="ProtNLM"/>
    </source>
</evidence>
<feature type="domain" description="Shugoshin C-terminal" evidence="10">
    <location>
        <begin position="393"/>
        <end position="414"/>
    </location>
</feature>
<feature type="region of interest" description="Disordered" evidence="9">
    <location>
        <begin position="106"/>
        <end position="216"/>
    </location>
</feature>
<evidence type="ECO:0000313" key="13">
    <source>
        <dbReference type="Proteomes" id="UP001175211"/>
    </source>
</evidence>
<dbReference type="Pfam" id="PF07557">
    <property type="entry name" value="Shugoshin_C"/>
    <property type="match status" value="1"/>
</dbReference>
<name>A0AA39K6I5_ARMTA</name>
<dbReference type="GO" id="GO:0005634">
    <property type="term" value="C:nucleus"/>
    <property type="evidence" value="ECO:0007669"/>
    <property type="project" value="InterPro"/>
</dbReference>
<dbReference type="InterPro" id="IPR011515">
    <property type="entry name" value="Shugoshin_C"/>
</dbReference>
<organism evidence="12 13">
    <name type="scientific">Armillaria tabescens</name>
    <name type="common">Ringless honey mushroom</name>
    <name type="synonym">Agaricus tabescens</name>
    <dbReference type="NCBI Taxonomy" id="1929756"/>
    <lineage>
        <taxon>Eukaryota</taxon>
        <taxon>Fungi</taxon>
        <taxon>Dikarya</taxon>
        <taxon>Basidiomycota</taxon>
        <taxon>Agaricomycotina</taxon>
        <taxon>Agaricomycetes</taxon>
        <taxon>Agaricomycetidae</taxon>
        <taxon>Agaricales</taxon>
        <taxon>Marasmiineae</taxon>
        <taxon>Physalacriaceae</taxon>
        <taxon>Desarmillaria</taxon>
    </lineage>
</organism>
<comment type="caution">
    <text evidence="12">The sequence shown here is derived from an EMBL/GenBank/DDBJ whole genome shotgun (WGS) entry which is preliminary data.</text>
</comment>
<accession>A0AA39K6I5</accession>
<evidence type="ECO:0000256" key="7">
    <source>
        <dbReference type="ARBA" id="ARBA00023306"/>
    </source>
</evidence>
<reference evidence="12" key="1">
    <citation type="submission" date="2023-06" db="EMBL/GenBank/DDBJ databases">
        <authorList>
            <consortium name="Lawrence Berkeley National Laboratory"/>
            <person name="Ahrendt S."/>
            <person name="Sahu N."/>
            <person name="Indic B."/>
            <person name="Wong-Bajracharya J."/>
            <person name="Merenyi Z."/>
            <person name="Ke H.-M."/>
            <person name="Monk M."/>
            <person name="Kocsube S."/>
            <person name="Drula E."/>
            <person name="Lipzen A."/>
            <person name="Balint B."/>
            <person name="Henrissat B."/>
            <person name="Andreopoulos B."/>
            <person name="Martin F.M."/>
            <person name="Harder C.B."/>
            <person name="Rigling D."/>
            <person name="Ford K.L."/>
            <person name="Foster G.D."/>
            <person name="Pangilinan J."/>
            <person name="Papanicolaou A."/>
            <person name="Barry K."/>
            <person name="LaButti K."/>
            <person name="Viragh M."/>
            <person name="Koriabine M."/>
            <person name="Yan M."/>
            <person name="Riley R."/>
            <person name="Champramary S."/>
            <person name="Plett K.L."/>
            <person name="Tsai I.J."/>
            <person name="Slot J."/>
            <person name="Sipos G."/>
            <person name="Plett J."/>
            <person name="Nagy L.G."/>
            <person name="Grigoriev I.V."/>
        </authorList>
    </citation>
    <scope>NUCLEOTIDE SEQUENCE</scope>
    <source>
        <strain evidence="12">CCBAS 213</strain>
    </source>
</reference>
<keyword evidence="6" id="KW-0175">Coiled coil</keyword>
<evidence type="ECO:0000256" key="3">
    <source>
        <dbReference type="ARBA" id="ARBA00022454"/>
    </source>
</evidence>
<evidence type="ECO:0000256" key="1">
    <source>
        <dbReference type="ARBA" id="ARBA00004584"/>
    </source>
</evidence>
<evidence type="ECO:0000256" key="6">
    <source>
        <dbReference type="ARBA" id="ARBA00023054"/>
    </source>
</evidence>
<feature type="compositionally biased region" description="Low complexity" evidence="9">
    <location>
        <begin position="364"/>
        <end position="373"/>
    </location>
</feature>
<evidence type="ECO:0000256" key="4">
    <source>
        <dbReference type="ARBA" id="ARBA00022618"/>
    </source>
</evidence>
<feature type="compositionally biased region" description="Basic and acidic residues" evidence="9">
    <location>
        <begin position="295"/>
        <end position="313"/>
    </location>
</feature>
<keyword evidence="7" id="KW-0131">Cell cycle</keyword>
<dbReference type="InterPro" id="IPR011516">
    <property type="entry name" value="Shugoshin_N"/>
</dbReference>
<feature type="region of interest" description="Disordered" evidence="9">
    <location>
        <begin position="273"/>
        <end position="549"/>
    </location>
</feature>
<dbReference type="Proteomes" id="UP001175211">
    <property type="component" value="Unassembled WGS sequence"/>
</dbReference>
<dbReference type="AlphaFoldDB" id="A0AA39K6I5"/>
<evidence type="ECO:0000259" key="11">
    <source>
        <dbReference type="Pfam" id="PF07558"/>
    </source>
</evidence>
<feature type="compositionally biased region" description="Acidic residues" evidence="9">
    <location>
        <begin position="498"/>
        <end position="510"/>
    </location>
</feature>
<dbReference type="GO" id="GO:0051301">
    <property type="term" value="P:cell division"/>
    <property type="evidence" value="ECO:0007669"/>
    <property type="project" value="UniProtKB-KW"/>
</dbReference>
<gene>
    <name evidence="12" type="ORF">EV420DRAFT_591172</name>
</gene>
<evidence type="ECO:0000256" key="8">
    <source>
        <dbReference type="ARBA" id="ARBA00023328"/>
    </source>
</evidence>
<dbReference type="GO" id="GO:0045132">
    <property type="term" value="P:meiotic chromosome segregation"/>
    <property type="evidence" value="ECO:0007669"/>
    <property type="project" value="InterPro"/>
</dbReference>
<comment type="similarity">
    <text evidence="2">Belongs to the shugoshin family.</text>
</comment>
<feature type="compositionally biased region" description="Low complexity" evidence="9">
    <location>
        <begin position="115"/>
        <end position="144"/>
    </location>
</feature>
<feature type="compositionally biased region" description="Low complexity" evidence="9">
    <location>
        <begin position="429"/>
        <end position="438"/>
    </location>
</feature>
<feature type="domain" description="Shugoshin N-terminal coiled-coil" evidence="11">
    <location>
        <begin position="25"/>
        <end position="65"/>
    </location>
</feature>
<keyword evidence="8" id="KW-0137">Centromere</keyword>
<evidence type="ECO:0000256" key="5">
    <source>
        <dbReference type="ARBA" id="ARBA00022829"/>
    </source>
</evidence>
<dbReference type="Pfam" id="PF07558">
    <property type="entry name" value="Shugoshin_N"/>
    <property type="match status" value="1"/>
</dbReference>
<evidence type="ECO:0000256" key="9">
    <source>
        <dbReference type="SAM" id="MobiDB-lite"/>
    </source>
</evidence>
<keyword evidence="3" id="KW-0158">Chromosome</keyword>
<sequence length="549" mass="60569">MSRRDSRASLGARQNDALFEFENFKKKFLQANKQITKLNSTMSVRIEELNAQISTLYNENLRLRASEIALSTELKRERQKSGKVLAEVEIAALGLTKHLDFLRQTFNIRQPSESPTPTLPRATRRPSPATSSSSPSPTNRLSRPPSIPGICEEEEPSPTSEEEQIEIEKPPSPCRKVKTKPRLSASKLPLPSRMASPPPMLDLSSTHVNPLRKKPGRRQSGLLTVNIDMVQGDILSMHRPVTPILGMTKAENEACEEEEEAEEEAAVYSGLVENVDEEEEVESVKVKKERRRKYKDRDAIADTTCDKEMKSLQDEDGDLVLAPQKLKFKDVTNSPRRRTPDPGTDSSVNTVPGDSGAPRQFLVSSPSRTSHLPTPHPSSPTPPPEPECDTGGRERRVRKSVNYAEPKLNTKMRKPDSATGNSAPRKRASASAALATSTYKTVVDDTTHDADNDTEARSSVEHPRANGTAIDPAQLPLPPSRPSSKVGQRKRSRPPPVIDDDDDDGADADAEYIPAKGLANGWVSDGKRRQGARKAGLYDEETRRHSLAV</sequence>
<dbReference type="EMBL" id="JAUEPS010000026">
    <property type="protein sequence ID" value="KAK0455262.1"/>
    <property type="molecule type" value="Genomic_DNA"/>
</dbReference>
<proteinExistence type="inferred from homology"/>
<dbReference type="GeneID" id="85366268"/>
<keyword evidence="13" id="KW-1185">Reference proteome</keyword>
<keyword evidence="4" id="KW-0132">Cell division</keyword>
<protein>
    <recommendedName>
        <fullName evidence="14">Shugoshin C-terminal domain-containing protein</fullName>
    </recommendedName>
</protein>
<evidence type="ECO:0000313" key="12">
    <source>
        <dbReference type="EMBL" id="KAK0455262.1"/>
    </source>
</evidence>
<keyword evidence="5" id="KW-0159">Chromosome partition</keyword>
<dbReference type="RefSeq" id="XP_060328772.1">
    <property type="nucleotide sequence ID" value="XM_060482720.1"/>
</dbReference>
<feature type="compositionally biased region" description="Basic and acidic residues" evidence="9">
    <location>
        <begin position="442"/>
        <end position="464"/>
    </location>
</feature>
<feature type="compositionally biased region" description="Pro residues" evidence="9">
    <location>
        <begin position="374"/>
        <end position="385"/>
    </location>
</feature>
<comment type="subcellular location">
    <subcellularLocation>
        <location evidence="1">Chromosome</location>
        <location evidence="1">Centromere</location>
    </subcellularLocation>
</comment>
<feature type="compositionally biased region" description="Acidic residues" evidence="9">
    <location>
        <begin position="151"/>
        <end position="165"/>
    </location>
</feature>
<feature type="compositionally biased region" description="Basic and acidic residues" evidence="9">
    <location>
        <begin position="536"/>
        <end position="549"/>
    </location>
</feature>
<evidence type="ECO:0000259" key="10">
    <source>
        <dbReference type="Pfam" id="PF07557"/>
    </source>
</evidence>